<dbReference type="Gene3D" id="2.60.40.10">
    <property type="entry name" value="Immunoglobulins"/>
    <property type="match status" value="3"/>
</dbReference>
<dbReference type="SUPFAM" id="SSF49309">
    <property type="entry name" value="Transglutaminase, two C-terminal domains"/>
    <property type="match status" value="2"/>
</dbReference>
<feature type="active site" evidence="8">
    <location>
        <position position="361"/>
    </location>
</feature>
<dbReference type="FunFam" id="2.60.40.10:FF:000090">
    <property type="entry name" value="Protein-glutamine gamma-glutamyltransferase 2"/>
    <property type="match status" value="1"/>
</dbReference>
<evidence type="ECO:0000256" key="1">
    <source>
        <dbReference type="ARBA" id="ARBA00005968"/>
    </source>
</evidence>
<feature type="domain" description="Transglutaminase-like" evidence="10">
    <location>
        <begin position="272"/>
        <end position="364"/>
    </location>
</feature>
<dbReference type="InterPro" id="IPR013808">
    <property type="entry name" value="Transglutaminase_AS"/>
</dbReference>
<evidence type="ECO:0000256" key="4">
    <source>
        <dbReference type="ARBA" id="ARBA00022837"/>
    </source>
</evidence>
<reference evidence="11" key="2">
    <citation type="submission" date="2025-09" db="UniProtKB">
        <authorList>
            <consortium name="Ensembl"/>
        </authorList>
    </citation>
    <scope>IDENTIFICATION</scope>
</reference>
<evidence type="ECO:0000256" key="8">
    <source>
        <dbReference type="PIRSR" id="PIRSR000459-1"/>
    </source>
</evidence>
<dbReference type="InterPro" id="IPR001102">
    <property type="entry name" value="Transglutaminase_N"/>
</dbReference>
<reference evidence="11" key="1">
    <citation type="submission" date="2025-08" db="UniProtKB">
        <authorList>
            <consortium name="Ensembl"/>
        </authorList>
    </citation>
    <scope>IDENTIFICATION</scope>
</reference>
<dbReference type="FunFam" id="3.90.260.10:FF:000001">
    <property type="entry name" value="Protein-glutamine gamma-glutamyltransferase 2"/>
    <property type="match status" value="1"/>
</dbReference>
<dbReference type="GO" id="GO:0003810">
    <property type="term" value="F:protein-glutamine gamma-glutamyltransferase activity"/>
    <property type="evidence" value="ECO:0007669"/>
    <property type="project" value="UniProtKB-EC"/>
</dbReference>
<protein>
    <recommendedName>
        <fullName evidence="6">protein-glutamine gamma-glutamyltransferase</fullName>
        <ecNumber evidence="6">2.3.2.13</ecNumber>
    </recommendedName>
</protein>
<keyword evidence="12" id="KW-1185">Reference proteome</keyword>
<dbReference type="Pfam" id="PF00868">
    <property type="entry name" value="Transglut_N"/>
    <property type="match status" value="1"/>
</dbReference>
<dbReference type="PANTHER" id="PTHR11590">
    <property type="entry name" value="PROTEIN-GLUTAMINE GAMMA-GLUTAMYLTRANSFERASE"/>
    <property type="match status" value="1"/>
</dbReference>
<feature type="active site" evidence="8">
    <location>
        <position position="338"/>
    </location>
</feature>
<proteinExistence type="inferred from homology"/>
<dbReference type="FunFam" id="2.60.40.10:FF:000171">
    <property type="entry name" value="protein-glutamine gamma-glutamyltransferase 6"/>
    <property type="match status" value="1"/>
</dbReference>
<evidence type="ECO:0000259" key="10">
    <source>
        <dbReference type="SMART" id="SM00460"/>
    </source>
</evidence>
<sequence>MLVMFSHAKVSIAALQIATFDLHLKANRTAHHTDSYLNNDLILRRCQPFDVTLTFDREVTSEDQMQFYASLVTDNAGASLLEIPFVNSSTPPVNSWGVQRGTNGSKSMKLTFCTPSNAVIGRYTLQMALSGGRKNISDFILLFNCWAQDDVVYLSDEAQRTEYVLSEFGLIFMGEANSPQSVPWDYGQCQENILNICLFLMDSTLSYRRNPAEDVRRRNDPVYLCRSLSAIVNNRDDSGVVEGNWTGDYSEGTDPSAWTGSVRILKNWYPQRKPAKYGQCWVFAGVLCTVSRALGLPCRLISNFSSGHDTGKDMSIETYYKVTGEPLDRGGDSIWNFHCWNESWFLRQDLGPVYGGWQIWDSTPQELSDGIYQLGPASQYAIREGEVNKSYDTRFTYTEVNGDVIAIIEQSNGTFTKGHTDTAALGLLLCTKAVGSNSMHNVTDEYKYKEGTTKEREVHNKARGLTGGSTGFIALSSEGESALAPSMDPVVSGKITVNGTPFVGDDIDFVLSLKNLTSEIRNVTYNLNASAIVYNKHTRRPILSDSTRIELGPNEEKPVTVKIPYSQYENSLMTDNMVQLCYVCQVEGWGELVVESNITLQNPPLQIKVLGVAVMGSPLTVEVRFTNTLSKPLTDCVLTAEGSGITQQVIQKSIGKLEPHEELSITLETIPYVFGTKQLLINLMTDKLHAVKGYTTIDITEG</sequence>
<dbReference type="Gene3D" id="3.90.260.10">
    <property type="entry name" value="Transglutaminase-like"/>
    <property type="match status" value="1"/>
</dbReference>
<dbReference type="InterPro" id="IPR038765">
    <property type="entry name" value="Papain-like_cys_pep_sf"/>
</dbReference>
<dbReference type="Ensembl" id="ENSLLET00000049793.1">
    <property type="protein sequence ID" value="ENSLLEP00000047912.1"/>
    <property type="gene ID" value="ENSLLEG00000030229.1"/>
</dbReference>
<dbReference type="InterPro" id="IPR008958">
    <property type="entry name" value="Transglutaminase_C"/>
</dbReference>
<comment type="catalytic activity">
    <reaction evidence="7">
        <text>L-glutaminyl-[protein] + L-lysyl-[protein] = [protein]-L-lysyl-N(6)-5-L-glutamyl-[protein] + NH4(+)</text>
        <dbReference type="Rhea" id="RHEA:54816"/>
        <dbReference type="Rhea" id="RHEA-COMP:9752"/>
        <dbReference type="Rhea" id="RHEA-COMP:10207"/>
        <dbReference type="Rhea" id="RHEA-COMP:14005"/>
        <dbReference type="ChEBI" id="CHEBI:28938"/>
        <dbReference type="ChEBI" id="CHEBI:29969"/>
        <dbReference type="ChEBI" id="CHEBI:30011"/>
        <dbReference type="ChEBI" id="CHEBI:138370"/>
        <dbReference type="EC" id="2.3.2.13"/>
    </reaction>
</comment>
<dbReference type="EC" id="2.3.2.13" evidence="6"/>
<dbReference type="Pfam" id="PF00927">
    <property type="entry name" value="Transglut_C"/>
    <property type="match status" value="2"/>
</dbReference>
<dbReference type="InterPro" id="IPR023608">
    <property type="entry name" value="Transglutaminase_animal"/>
</dbReference>
<dbReference type="Proteomes" id="UP000694569">
    <property type="component" value="Unplaced"/>
</dbReference>
<dbReference type="GO" id="GO:0046872">
    <property type="term" value="F:metal ion binding"/>
    <property type="evidence" value="ECO:0007669"/>
    <property type="project" value="UniProtKB-KW"/>
</dbReference>
<dbReference type="GeneTree" id="ENSGT01050000244866"/>
<evidence type="ECO:0000256" key="5">
    <source>
        <dbReference type="ARBA" id="ARBA00023315"/>
    </source>
</evidence>
<feature type="active site" evidence="8">
    <location>
        <position position="280"/>
    </location>
</feature>
<evidence type="ECO:0000256" key="6">
    <source>
        <dbReference type="ARBA" id="ARBA00024222"/>
    </source>
</evidence>
<feature type="binding site" evidence="9">
    <location>
        <position position="401"/>
    </location>
    <ligand>
        <name>Ca(2+)</name>
        <dbReference type="ChEBI" id="CHEBI:29108"/>
    </ligand>
</feature>
<dbReference type="SUPFAM" id="SSF54001">
    <property type="entry name" value="Cysteine proteinases"/>
    <property type="match status" value="1"/>
</dbReference>
<evidence type="ECO:0000256" key="2">
    <source>
        <dbReference type="ARBA" id="ARBA00022679"/>
    </source>
</evidence>
<comment type="cofactor">
    <cofactor evidence="9">
        <name>Ca(2+)</name>
        <dbReference type="ChEBI" id="CHEBI:29108"/>
    </cofactor>
    <text evidence="9">Binds 1 Ca(2+) ion per subunit.</text>
</comment>
<dbReference type="SUPFAM" id="SSF81296">
    <property type="entry name" value="E set domains"/>
    <property type="match status" value="1"/>
</dbReference>
<evidence type="ECO:0000313" key="11">
    <source>
        <dbReference type="Ensembl" id="ENSLLEP00000047912.1"/>
    </source>
</evidence>
<dbReference type="InterPro" id="IPR014756">
    <property type="entry name" value="Ig_E-set"/>
</dbReference>
<organism evidence="11 12">
    <name type="scientific">Leptobrachium leishanense</name>
    <name type="common">Leishan spiny toad</name>
    <dbReference type="NCBI Taxonomy" id="445787"/>
    <lineage>
        <taxon>Eukaryota</taxon>
        <taxon>Metazoa</taxon>
        <taxon>Chordata</taxon>
        <taxon>Craniata</taxon>
        <taxon>Vertebrata</taxon>
        <taxon>Euteleostomi</taxon>
        <taxon>Amphibia</taxon>
        <taxon>Batrachia</taxon>
        <taxon>Anura</taxon>
        <taxon>Pelobatoidea</taxon>
        <taxon>Megophryidae</taxon>
        <taxon>Leptobrachium</taxon>
    </lineage>
</organism>
<dbReference type="AlphaFoldDB" id="A0A8C5R787"/>
<dbReference type="InterPro" id="IPR050779">
    <property type="entry name" value="Transglutaminase"/>
</dbReference>
<evidence type="ECO:0000256" key="7">
    <source>
        <dbReference type="ARBA" id="ARBA00051843"/>
    </source>
</evidence>
<evidence type="ECO:0000256" key="9">
    <source>
        <dbReference type="PIRSR" id="PIRSR000459-2"/>
    </source>
</evidence>
<feature type="binding site" evidence="9">
    <location>
        <position position="455"/>
    </location>
    <ligand>
        <name>Ca(2+)</name>
        <dbReference type="ChEBI" id="CHEBI:29108"/>
    </ligand>
</feature>
<dbReference type="PANTHER" id="PTHR11590:SF76">
    <property type="entry name" value="PROTEIN-GLUTAMINE GAMMA-GLUTAMYLTRANSFERASE E ISOFORM X1"/>
    <property type="match status" value="1"/>
</dbReference>
<keyword evidence="4 9" id="KW-0106">Calcium</keyword>
<dbReference type="InterPro" id="IPR002931">
    <property type="entry name" value="Transglutaminase-like"/>
</dbReference>
<feature type="binding site" evidence="9">
    <location>
        <position position="450"/>
    </location>
    <ligand>
        <name>Ca(2+)</name>
        <dbReference type="ChEBI" id="CHEBI:29108"/>
    </ligand>
</feature>
<dbReference type="InterPro" id="IPR036238">
    <property type="entry name" value="Transglutaminase_C_sf"/>
</dbReference>
<dbReference type="Pfam" id="PF01841">
    <property type="entry name" value="Transglut_core"/>
    <property type="match status" value="1"/>
</dbReference>
<dbReference type="InterPro" id="IPR013783">
    <property type="entry name" value="Ig-like_fold"/>
</dbReference>
<dbReference type="PROSITE" id="PS00547">
    <property type="entry name" value="TRANSGLUTAMINASES"/>
    <property type="match status" value="1"/>
</dbReference>
<comment type="similarity">
    <text evidence="1">Belongs to the transglutaminase superfamily. Transglutaminase family.</text>
</comment>
<keyword evidence="5" id="KW-0012">Acyltransferase</keyword>
<dbReference type="PIRSF" id="PIRSF000459">
    <property type="entry name" value="TGM_EBP42"/>
    <property type="match status" value="1"/>
</dbReference>
<evidence type="ECO:0000256" key="3">
    <source>
        <dbReference type="ARBA" id="ARBA00022723"/>
    </source>
</evidence>
<keyword evidence="3 9" id="KW-0479">Metal-binding</keyword>
<dbReference type="SMART" id="SM00460">
    <property type="entry name" value="TGc"/>
    <property type="match status" value="1"/>
</dbReference>
<evidence type="ECO:0000313" key="12">
    <source>
        <dbReference type="Proteomes" id="UP000694569"/>
    </source>
</evidence>
<feature type="binding site" evidence="9">
    <location>
        <position position="403"/>
    </location>
    <ligand>
        <name>Ca(2+)</name>
        <dbReference type="ChEBI" id="CHEBI:29108"/>
    </ligand>
</feature>
<keyword evidence="2" id="KW-0808">Transferase</keyword>
<dbReference type="InterPro" id="IPR036985">
    <property type="entry name" value="Transglutaminase-like_sf"/>
</dbReference>
<name>A0A8C5R787_9ANUR</name>
<accession>A0A8C5R787</accession>
<dbReference type="OrthoDB" id="437511at2759"/>